<sequence length="232" mass="25905">MRIVSPARFAKMAWDVRKRGTSARLDDIMVKRTFITKQPTVIDGSGEEGRQLRYVITTDAVDRMQDKISADGWDLTAYLQNPVVLWGHDHDLVIGKAVSVVQESNGLSATVEFQPSDMPIVGPWADYAYRSGLSGFVRATSVGFYPKEWEFTDDEDRGADDWFPGIDFKRQELTEFSIVSVPANPEALLLPQNTTPQPQNLENTTEEGKAAALSVARAHLHATRARRFVPLP</sequence>
<organism evidence="5 6">
    <name type="scientific">Acetobacter fabarum</name>
    <dbReference type="NCBI Taxonomy" id="483199"/>
    <lineage>
        <taxon>Bacteria</taxon>
        <taxon>Pseudomonadati</taxon>
        <taxon>Pseudomonadota</taxon>
        <taxon>Alphaproteobacteria</taxon>
        <taxon>Acetobacterales</taxon>
        <taxon>Acetobacteraceae</taxon>
        <taxon>Acetobacter</taxon>
    </lineage>
</organism>
<proteinExistence type="predicted"/>
<evidence type="ECO:0000256" key="2">
    <source>
        <dbReference type="ARBA" id="ARBA00022670"/>
    </source>
</evidence>
<feature type="domain" description="Prohead serine protease" evidence="4">
    <location>
        <begin position="54"/>
        <end position="187"/>
    </location>
</feature>
<dbReference type="GO" id="GO:0006508">
    <property type="term" value="P:proteolysis"/>
    <property type="evidence" value="ECO:0007669"/>
    <property type="project" value="UniProtKB-KW"/>
</dbReference>
<dbReference type="InterPro" id="IPR054613">
    <property type="entry name" value="Peptidase_S78_dom"/>
</dbReference>
<keyword evidence="2" id="KW-0645">Protease</keyword>
<keyword evidence="6" id="KW-1185">Reference proteome</keyword>
<evidence type="ECO:0000313" key="6">
    <source>
        <dbReference type="Proteomes" id="UP000216151"/>
    </source>
</evidence>
<dbReference type="OrthoDB" id="360430at2"/>
<keyword evidence="3" id="KW-0378">Hydrolase</keyword>
<dbReference type="EMBL" id="NCXK01000011">
    <property type="protein sequence ID" value="PAK77821.1"/>
    <property type="molecule type" value="Genomic_DNA"/>
</dbReference>
<dbReference type="RefSeq" id="WP_095349935.1">
    <property type="nucleotide sequence ID" value="NZ_NCXK01000011.1"/>
</dbReference>
<comment type="caution">
    <text evidence="5">The sequence shown here is derived from an EMBL/GenBank/DDBJ whole genome shotgun (WGS) entry which is preliminary data.</text>
</comment>
<evidence type="ECO:0000313" key="5">
    <source>
        <dbReference type="EMBL" id="PAK77821.1"/>
    </source>
</evidence>
<accession>A0A269XYA1</accession>
<protein>
    <submittedName>
        <fullName evidence="5">Peptidase</fullName>
    </submittedName>
</protein>
<dbReference type="GO" id="GO:0008233">
    <property type="term" value="F:peptidase activity"/>
    <property type="evidence" value="ECO:0007669"/>
    <property type="project" value="UniProtKB-KW"/>
</dbReference>
<reference evidence="5 6" key="1">
    <citation type="submission" date="2017-04" db="EMBL/GenBank/DDBJ databases">
        <title>Kefir bacterial isolates.</title>
        <authorList>
            <person name="Kim Y."/>
            <person name="Blasche S."/>
            <person name="Patil K.R."/>
        </authorList>
    </citation>
    <scope>NUCLEOTIDE SEQUENCE [LARGE SCALE GENOMIC DNA]</scope>
    <source>
        <strain evidence="5 6">KR</strain>
    </source>
</reference>
<dbReference type="AlphaFoldDB" id="A0A269XYA1"/>
<dbReference type="Pfam" id="PF04586">
    <property type="entry name" value="Peptidase_S78"/>
    <property type="match status" value="1"/>
</dbReference>
<evidence type="ECO:0000256" key="3">
    <source>
        <dbReference type="ARBA" id="ARBA00022801"/>
    </source>
</evidence>
<dbReference type="Proteomes" id="UP000216151">
    <property type="component" value="Unassembled WGS sequence"/>
</dbReference>
<evidence type="ECO:0000259" key="4">
    <source>
        <dbReference type="Pfam" id="PF04586"/>
    </source>
</evidence>
<evidence type="ECO:0000256" key="1">
    <source>
        <dbReference type="ARBA" id="ARBA00022612"/>
    </source>
</evidence>
<gene>
    <name evidence="5" type="ORF">B8X00_09085</name>
</gene>
<keyword evidence="1" id="KW-1188">Viral release from host cell</keyword>
<name>A0A269XYA1_9PROT</name>